<dbReference type="EMBL" id="JAPAHU010000529">
    <property type="protein sequence ID" value="MCW1043422.1"/>
    <property type="molecule type" value="Genomic_DNA"/>
</dbReference>
<evidence type="ECO:0000259" key="4">
    <source>
        <dbReference type="SMART" id="SM00388"/>
    </source>
</evidence>
<evidence type="ECO:0000256" key="3">
    <source>
        <dbReference type="ARBA" id="ARBA00022777"/>
    </source>
</evidence>
<dbReference type="EC" id="2.7.13.3" evidence="2"/>
<dbReference type="Proteomes" id="UP001526076">
    <property type="component" value="Unassembled WGS sequence"/>
</dbReference>
<proteinExistence type="predicted"/>
<comment type="caution">
    <text evidence="5">The sequence shown here is derived from an EMBL/GenBank/DDBJ whole genome shotgun (WGS) entry which is preliminary data.</text>
</comment>
<dbReference type="Pfam" id="PF00512">
    <property type="entry name" value="HisKA"/>
    <property type="match status" value="1"/>
</dbReference>
<dbReference type="CDD" id="cd00082">
    <property type="entry name" value="HisKA"/>
    <property type="match status" value="1"/>
</dbReference>
<dbReference type="InterPro" id="IPR003661">
    <property type="entry name" value="HisK_dim/P_dom"/>
</dbReference>
<evidence type="ECO:0000313" key="5">
    <source>
        <dbReference type="EMBL" id="MCW1043422.1"/>
    </source>
</evidence>
<dbReference type="Gene3D" id="1.10.287.130">
    <property type="match status" value="1"/>
</dbReference>
<comment type="catalytic activity">
    <reaction evidence="1">
        <text>ATP + protein L-histidine = ADP + protein N-phospho-L-histidine.</text>
        <dbReference type="EC" id="2.7.13.3"/>
    </reaction>
</comment>
<dbReference type="SMART" id="SM00388">
    <property type="entry name" value="HisKA"/>
    <property type="match status" value="1"/>
</dbReference>
<dbReference type="InterPro" id="IPR036097">
    <property type="entry name" value="HisK_dim/P_sf"/>
</dbReference>
<evidence type="ECO:0000313" key="6">
    <source>
        <dbReference type="Proteomes" id="UP001526076"/>
    </source>
</evidence>
<feature type="domain" description="Signal transduction histidine kinase dimerisation/phosphoacceptor" evidence="4">
    <location>
        <begin position="24"/>
        <end position="76"/>
    </location>
</feature>
<keyword evidence="6" id="KW-1185">Reference proteome</keyword>
<keyword evidence="3" id="KW-0418">Kinase</keyword>
<feature type="non-terminal residue" evidence="5">
    <location>
        <position position="76"/>
    </location>
</feature>
<keyword evidence="3" id="KW-0808">Transferase</keyword>
<organism evidence="5 6">
    <name type="scientific">Streptococcus anginosus</name>
    <dbReference type="NCBI Taxonomy" id="1328"/>
    <lineage>
        <taxon>Bacteria</taxon>
        <taxon>Bacillati</taxon>
        <taxon>Bacillota</taxon>
        <taxon>Bacilli</taxon>
        <taxon>Lactobacillales</taxon>
        <taxon>Streptococcaceae</taxon>
        <taxon>Streptococcus</taxon>
        <taxon>Streptococcus anginosus group</taxon>
    </lineage>
</organism>
<name>A0ABT3EDB9_STRAP</name>
<accession>A0ABT3EDB9</accession>
<evidence type="ECO:0000256" key="1">
    <source>
        <dbReference type="ARBA" id="ARBA00000085"/>
    </source>
</evidence>
<protein>
    <recommendedName>
        <fullName evidence="2">histidine kinase</fullName>
        <ecNumber evidence="2">2.7.13.3</ecNumber>
    </recommendedName>
</protein>
<dbReference type="SUPFAM" id="SSF47384">
    <property type="entry name" value="Homodimeric domain of signal transducing histidine kinase"/>
    <property type="match status" value="1"/>
</dbReference>
<reference evidence="5 6" key="1">
    <citation type="submission" date="2022-10" db="EMBL/GenBank/DDBJ databases">
        <title>Comparative genomic study of S. anginosus.</title>
        <authorList>
            <person name="Prasad A."/>
            <person name="Ene A."/>
            <person name="Jablonska S."/>
            <person name="Du J."/>
            <person name="Wolfe A.J."/>
            <person name="Putonti C."/>
        </authorList>
    </citation>
    <scope>NUCLEOTIDE SEQUENCE [LARGE SCALE GENOMIC DNA]</scope>
    <source>
        <strain evidence="5 6">UMB9231</strain>
    </source>
</reference>
<gene>
    <name evidence="5" type="ORF">OJ597_13685</name>
</gene>
<sequence length="76" mass="8689">IEEIDLVQEELVRTGERMAGRLAAERQFAANASHQLRTPLTALSMRLEEIELITDDPEIQSEVRVCLEQVERLTQV</sequence>
<feature type="non-terminal residue" evidence="5">
    <location>
        <position position="1"/>
    </location>
</feature>
<evidence type="ECO:0000256" key="2">
    <source>
        <dbReference type="ARBA" id="ARBA00012438"/>
    </source>
</evidence>